<dbReference type="InterPro" id="IPR013968">
    <property type="entry name" value="PKS_KR"/>
</dbReference>
<keyword evidence="4" id="KW-0808">Transferase</keyword>
<evidence type="ECO:0000256" key="3">
    <source>
        <dbReference type="ARBA" id="ARBA00022553"/>
    </source>
</evidence>
<dbReference type="PANTHER" id="PTHR43775">
    <property type="entry name" value="FATTY ACID SYNTHASE"/>
    <property type="match status" value="1"/>
</dbReference>
<dbReference type="Pfam" id="PF08659">
    <property type="entry name" value="KR"/>
    <property type="match status" value="1"/>
</dbReference>
<evidence type="ECO:0000259" key="7">
    <source>
        <dbReference type="PROSITE" id="PS50075"/>
    </source>
</evidence>
<name>A0A1X2C1C9_9MYCO</name>
<evidence type="ECO:0000256" key="2">
    <source>
        <dbReference type="ARBA" id="ARBA00022450"/>
    </source>
</evidence>
<dbReference type="InterPro" id="IPR009081">
    <property type="entry name" value="PP-bd_ACP"/>
</dbReference>
<comment type="pathway">
    <text evidence="1">Lipid metabolism.</text>
</comment>
<feature type="domain" description="Carrier" evidence="7">
    <location>
        <begin position="637"/>
        <end position="715"/>
    </location>
</feature>
<sequence length="789" mass="82756">MVRAGVAYGGRLAAVAPVLELPQPGVGWRLAVGGGGTFEDVVVAPCPQALAPLQAGQVRVDVRAVGVNFRDVLVALGMYPGPDPVLGAEGAGVVLEVGAGVTGVEVGDAVLGLMGGVGAVAVVDARMLARVPSGWSFAEAAGVPVVFLTAWYGLADLAGLGAGESVLVHAATGGVGMAAVQLARLWGAEVFVTASRGKWDTLRAMGFDDDHIGDSRTLEFEQKFMETTGGRGVDVVLNALAGEFNDASLRLLASGGRFIEMGRTDIRDPQLIAAEYPGVVYHVIDLPEVHPARIRQMLVEVMGLFGAGVLQLLPMRSWDVRHAVEAYRFVSQARHVGKVVLTMPATLTDTLAQGTVLVTGGTGMVGAVLARHVITVYGVGHVVLVSRSGDAAPGAAALVASLHEAGATRVEVLACDVADSDALDQLMTQLEQHWPPLTGIIHAAGALDDAVVTSLTPQRVNTVLAAKVDAAWNLHQATRDLGLSMFVLCSSMAGILGNPGQANYAAANTFLDALATCRRAAGLPAISLAWGLWEQASAMTAHLGGREVLRITRGGIAAMTAQQAVELFDTALVLDHPVVVAARLDRAALANPATSQGLPPLFANLLNYPRRRLIDHDTTTTATSALAQRLHGLGVHERREVLVELVCSQVAAVLGRPGPQDIAPELAFQDLGFDSLTAVELRNRLKTTTGLTLSPTTIFDYPTPTVLAEYLDQHFEGSSSNASPDENARDNEIQRLIASIPVRRLRAEGVLEILLGMVGDQDQPQQDAEPTSSAMTLDDLVNITATYEN</sequence>
<protein>
    <recommendedName>
        <fullName evidence="7">Carrier domain-containing protein</fullName>
    </recommendedName>
</protein>
<gene>
    <name evidence="8" type="ORF">AWC22_25620</name>
</gene>
<dbReference type="PANTHER" id="PTHR43775:SF51">
    <property type="entry name" value="INACTIVE PHENOLPHTHIOCEROL SYNTHESIS POLYKETIDE SYNTHASE TYPE I PKS1-RELATED"/>
    <property type="match status" value="1"/>
</dbReference>
<dbReference type="FunFam" id="3.90.180.10:FF:000032">
    <property type="entry name" value="Probable polyketide synthase pks1"/>
    <property type="match status" value="1"/>
</dbReference>
<keyword evidence="5" id="KW-0276">Fatty acid metabolism</keyword>
<organism evidence="8 9">
    <name type="scientific">Mycobacterium riyadhense</name>
    <dbReference type="NCBI Taxonomy" id="486698"/>
    <lineage>
        <taxon>Bacteria</taxon>
        <taxon>Bacillati</taxon>
        <taxon>Actinomycetota</taxon>
        <taxon>Actinomycetes</taxon>
        <taxon>Mycobacteriales</taxon>
        <taxon>Mycobacteriaceae</taxon>
        <taxon>Mycobacterium</taxon>
    </lineage>
</organism>
<dbReference type="SMART" id="SM00829">
    <property type="entry name" value="PKS_ER"/>
    <property type="match status" value="1"/>
</dbReference>
<keyword evidence="2" id="KW-0596">Phosphopantetheine</keyword>
<keyword evidence="9" id="KW-1185">Reference proteome</keyword>
<dbReference type="Proteomes" id="UP000193087">
    <property type="component" value="Unassembled WGS sequence"/>
</dbReference>
<proteinExistence type="predicted"/>
<dbReference type="AlphaFoldDB" id="A0A1X2C1C9"/>
<dbReference type="SMART" id="SM01294">
    <property type="entry name" value="PKS_PP_betabranch"/>
    <property type="match status" value="1"/>
</dbReference>
<dbReference type="InterPro" id="IPR020843">
    <property type="entry name" value="ER"/>
</dbReference>
<keyword evidence="6" id="KW-0443">Lipid metabolism</keyword>
<dbReference type="Gene3D" id="3.90.180.10">
    <property type="entry name" value="Medium-chain alcohol dehydrogenases, catalytic domain"/>
    <property type="match status" value="1"/>
</dbReference>
<evidence type="ECO:0000256" key="1">
    <source>
        <dbReference type="ARBA" id="ARBA00005189"/>
    </source>
</evidence>
<keyword evidence="3" id="KW-0597">Phosphoprotein</keyword>
<dbReference type="Pfam" id="PF08240">
    <property type="entry name" value="ADH_N"/>
    <property type="match status" value="1"/>
</dbReference>
<comment type="caution">
    <text evidence="8">The sequence shown here is derived from an EMBL/GenBank/DDBJ whole genome shotgun (WGS) entry which is preliminary data.</text>
</comment>
<dbReference type="Pfam" id="PF00550">
    <property type="entry name" value="PP-binding"/>
    <property type="match status" value="1"/>
</dbReference>
<dbReference type="InterPro" id="IPR036291">
    <property type="entry name" value="NAD(P)-bd_dom_sf"/>
</dbReference>
<dbReference type="EMBL" id="LQPQ01000166">
    <property type="protein sequence ID" value="ORW69653.1"/>
    <property type="molecule type" value="Genomic_DNA"/>
</dbReference>
<dbReference type="FunFam" id="3.40.50.720:FF:000381">
    <property type="entry name" value="Probable polyketide synthase pks17"/>
    <property type="match status" value="1"/>
</dbReference>
<dbReference type="SUPFAM" id="SSF50129">
    <property type="entry name" value="GroES-like"/>
    <property type="match status" value="1"/>
</dbReference>
<dbReference type="SMART" id="SM00822">
    <property type="entry name" value="PKS_KR"/>
    <property type="match status" value="1"/>
</dbReference>
<dbReference type="SMART" id="SM00823">
    <property type="entry name" value="PKS_PP"/>
    <property type="match status" value="1"/>
</dbReference>
<dbReference type="CDD" id="cd05195">
    <property type="entry name" value="enoyl_red"/>
    <property type="match status" value="1"/>
</dbReference>
<dbReference type="InterPro" id="IPR036736">
    <property type="entry name" value="ACP-like_sf"/>
</dbReference>
<dbReference type="PROSITE" id="PS00012">
    <property type="entry name" value="PHOSPHOPANTETHEINE"/>
    <property type="match status" value="1"/>
</dbReference>
<dbReference type="Gene3D" id="3.40.50.720">
    <property type="entry name" value="NAD(P)-binding Rossmann-like Domain"/>
    <property type="match status" value="1"/>
</dbReference>
<reference evidence="8 9" key="1">
    <citation type="submission" date="2016-01" db="EMBL/GenBank/DDBJ databases">
        <title>The new phylogeny of the genus Mycobacterium.</title>
        <authorList>
            <person name="Tarcisio F."/>
            <person name="Conor M."/>
            <person name="Antonella G."/>
            <person name="Elisabetta G."/>
            <person name="Giulia F.S."/>
            <person name="Sara T."/>
            <person name="Anna F."/>
            <person name="Clotilde B."/>
            <person name="Roberto B."/>
            <person name="Veronica D.S."/>
            <person name="Fabio R."/>
            <person name="Monica P."/>
            <person name="Olivier J."/>
            <person name="Enrico T."/>
            <person name="Nicola S."/>
        </authorList>
    </citation>
    <scope>NUCLEOTIDE SEQUENCE [LARGE SCALE GENOMIC DNA]</scope>
    <source>
        <strain evidence="8 9">DSM 45176</strain>
    </source>
</reference>
<accession>A0A1X2C1C9</accession>
<dbReference type="InterPro" id="IPR057326">
    <property type="entry name" value="KR_dom"/>
</dbReference>
<evidence type="ECO:0000256" key="5">
    <source>
        <dbReference type="ARBA" id="ARBA00022832"/>
    </source>
</evidence>
<dbReference type="InterPro" id="IPR013154">
    <property type="entry name" value="ADH-like_N"/>
</dbReference>
<dbReference type="FunFam" id="1.10.1200.10:FF:000007">
    <property type="entry name" value="Probable polyketide synthase pks17"/>
    <property type="match status" value="1"/>
</dbReference>
<dbReference type="InterPro" id="IPR020806">
    <property type="entry name" value="PKS_PP-bd"/>
</dbReference>
<dbReference type="FunFam" id="3.40.50.720:FF:000209">
    <property type="entry name" value="Polyketide synthase Pks12"/>
    <property type="match status" value="1"/>
</dbReference>
<dbReference type="CDD" id="cd08956">
    <property type="entry name" value="KR_3_FAS_SDR_x"/>
    <property type="match status" value="1"/>
</dbReference>
<evidence type="ECO:0000313" key="9">
    <source>
        <dbReference type="Proteomes" id="UP000193087"/>
    </source>
</evidence>
<dbReference type="InterPro" id="IPR011032">
    <property type="entry name" value="GroES-like_sf"/>
</dbReference>
<dbReference type="PROSITE" id="PS50075">
    <property type="entry name" value="CARRIER"/>
    <property type="match status" value="1"/>
</dbReference>
<dbReference type="GO" id="GO:0004312">
    <property type="term" value="F:fatty acid synthase activity"/>
    <property type="evidence" value="ECO:0007669"/>
    <property type="project" value="TreeGrafter"/>
</dbReference>
<evidence type="ECO:0000256" key="6">
    <source>
        <dbReference type="ARBA" id="ARBA00023098"/>
    </source>
</evidence>
<dbReference type="SUPFAM" id="SSF51735">
    <property type="entry name" value="NAD(P)-binding Rossmann-fold domains"/>
    <property type="match status" value="2"/>
</dbReference>
<dbReference type="STRING" id="486698.AWC22_25620"/>
<dbReference type="Pfam" id="PF13602">
    <property type="entry name" value="ADH_zinc_N_2"/>
    <property type="match status" value="1"/>
</dbReference>
<dbReference type="GO" id="GO:0006633">
    <property type="term" value="P:fatty acid biosynthetic process"/>
    <property type="evidence" value="ECO:0007669"/>
    <property type="project" value="TreeGrafter"/>
</dbReference>
<dbReference type="GO" id="GO:0031177">
    <property type="term" value="F:phosphopantetheine binding"/>
    <property type="evidence" value="ECO:0007669"/>
    <property type="project" value="InterPro"/>
</dbReference>
<dbReference type="SUPFAM" id="SSF47336">
    <property type="entry name" value="ACP-like"/>
    <property type="match status" value="1"/>
</dbReference>
<dbReference type="InterPro" id="IPR050091">
    <property type="entry name" value="PKS_NRPS_Biosynth_Enz"/>
</dbReference>
<evidence type="ECO:0000256" key="4">
    <source>
        <dbReference type="ARBA" id="ARBA00022679"/>
    </source>
</evidence>
<evidence type="ECO:0000313" key="8">
    <source>
        <dbReference type="EMBL" id="ORW69653.1"/>
    </source>
</evidence>
<dbReference type="InterPro" id="IPR006162">
    <property type="entry name" value="Ppantetheine_attach_site"/>
</dbReference>
<dbReference type="GO" id="GO:0016491">
    <property type="term" value="F:oxidoreductase activity"/>
    <property type="evidence" value="ECO:0007669"/>
    <property type="project" value="InterPro"/>
</dbReference>
<dbReference type="Gene3D" id="1.10.1200.10">
    <property type="entry name" value="ACP-like"/>
    <property type="match status" value="1"/>
</dbReference>